<dbReference type="AlphaFoldDB" id="A0A0B0I978"/>
<evidence type="ECO:0000313" key="1">
    <source>
        <dbReference type="EMBL" id="KHF37820.1"/>
    </source>
</evidence>
<feature type="non-terminal residue" evidence="1">
    <location>
        <position position="1"/>
    </location>
</feature>
<dbReference type="EMBL" id="JRJU01000068">
    <property type="protein sequence ID" value="KHF37820.1"/>
    <property type="molecule type" value="Genomic_DNA"/>
</dbReference>
<dbReference type="Proteomes" id="UP000030832">
    <property type="component" value="Unassembled WGS sequence"/>
</dbReference>
<comment type="caution">
    <text evidence="1">The sequence shown here is derived from an EMBL/GenBank/DDBJ whole genome shotgun (WGS) entry which is preliminary data.</text>
</comment>
<keyword evidence="2" id="KW-1185">Reference proteome</keyword>
<evidence type="ECO:0000313" key="2">
    <source>
        <dbReference type="Proteomes" id="UP000030832"/>
    </source>
</evidence>
<gene>
    <name evidence="1" type="ORF">LQ50_25090</name>
</gene>
<name>A0A0B0I978_9BACI</name>
<organism evidence="1 2">
    <name type="scientific">Halalkalibacter okhensis</name>
    <dbReference type="NCBI Taxonomy" id="333138"/>
    <lineage>
        <taxon>Bacteria</taxon>
        <taxon>Bacillati</taxon>
        <taxon>Bacillota</taxon>
        <taxon>Bacilli</taxon>
        <taxon>Bacillales</taxon>
        <taxon>Bacillaceae</taxon>
        <taxon>Halalkalibacter</taxon>
    </lineage>
</organism>
<protein>
    <submittedName>
        <fullName evidence="1">Uncharacterized protein</fullName>
    </submittedName>
</protein>
<proteinExistence type="predicted"/>
<accession>A0A0B0I978</accession>
<sequence length="62" mass="7042">RLVYMKKGRASFFSACETLAMAPLAARLKEKFAPLGLKHWQRLRSLLSCPAKRQSTTFSLDN</sequence>
<reference evidence="1 2" key="1">
    <citation type="submission" date="2014-09" db="EMBL/GenBank/DDBJ databases">
        <title>Genome sequencing and annotation of Bacillus Okhensis strain Kh10-101T.</title>
        <authorList>
            <person name="Prakash J.S."/>
        </authorList>
    </citation>
    <scope>NUCLEOTIDE SEQUENCE [LARGE SCALE GENOMIC DNA]</scope>
    <source>
        <strain evidence="2">Kh10-101T</strain>
    </source>
</reference>